<accession>A0A9X2AUM4</accession>
<dbReference type="EMBL" id="JAJNNZ010000001">
    <property type="protein sequence ID" value="MCJ2375266.1"/>
    <property type="molecule type" value="Genomic_DNA"/>
</dbReference>
<dbReference type="AlphaFoldDB" id="A0A9X2AUM4"/>
<protein>
    <recommendedName>
        <fullName evidence="3">3-demethylubiquinone-9 3-methyltransferase</fullName>
    </recommendedName>
</protein>
<keyword evidence="2" id="KW-1185">Reference proteome</keyword>
<sequence>MEAAITQFKKDFYAHIKSMHGVKAGENKSTLAVLTDEELAELENAWIQLAVWKQQQSAV</sequence>
<dbReference type="RefSeq" id="WP_244354094.1">
    <property type="nucleotide sequence ID" value="NZ_JAJNNZ010000001.1"/>
</dbReference>
<name>A0A9X2AUM4_9VIBR</name>
<organism evidence="1 2">
    <name type="scientific">Vibrio gelatinilyticus</name>
    <dbReference type="NCBI Taxonomy" id="2893468"/>
    <lineage>
        <taxon>Bacteria</taxon>
        <taxon>Pseudomonadati</taxon>
        <taxon>Pseudomonadota</taxon>
        <taxon>Gammaproteobacteria</taxon>
        <taxon>Vibrionales</taxon>
        <taxon>Vibrionaceae</taxon>
        <taxon>Vibrio</taxon>
    </lineage>
</organism>
<comment type="caution">
    <text evidence="1">The sequence shown here is derived from an EMBL/GenBank/DDBJ whole genome shotgun (WGS) entry which is preliminary data.</text>
</comment>
<reference evidence="1" key="1">
    <citation type="submission" date="2021-11" db="EMBL/GenBank/DDBJ databases">
        <title>Vibrio ZSDE26 sp. nov. and Vibrio ZSDZ34 sp. nov., isolated from coastal seawater in Qingdao.</title>
        <authorList>
            <person name="Zhang P."/>
        </authorList>
    </citation>
    <scope>NUCLEOTIDE SEQUENCE</scope>
    <source>
        <strain evidence="1">ZSDZ34</strain>
    </source>
</reference>
<gene>
    <name evidence="1" type="ORF">LNL84_00280</name>
</gene>
<proteinExistence type="predicted"/>
<evidence type="ECO:0000313" key="1">
    <source>
        <dbReference type="EMBL" id="MCJ2375266.1"/>
    </source>
</evidence>
<evidence type="ECO:0000313" key="2">
    <source>
        <dbReference type="Proteomes" id="UP001139488"/>
    </source>
</evidence>
<dbReference type="Proteomes" id="UP001139488">
    <property type="component" value="Unassembled WGS sequence"/>
</dbReference>
<evidence type="ECO:0008006" key="3">
    <source>
        <dbReference type="Google" id="ProtNLM"/>
    </source>
</evidence>